<comment type="caution">
    <text evidence="2">The sequence shown here is derived from an EMBL/GenBank/DDBJ whole genome shotgun (WGS) entry which is preliminary data.</text>
</comment>
<evidence type="ECO:0000313" key="2">
    <source>
        <dbReference type="EMBL" id="MBA4494342.1"/>
    </source>
</evidence>
<gene>
    <name evidence="2" type="ORF">H1191_08490</name>
</gene>
<keyword evidence="1" id="KW-0812">Transmembrane</keyword>
<dbReference type="Pfam" id="PF07098">
    <property type="entry name" value="DUF1360"/>
    <property type="match status" value="1"/>
</dbReference>
<organism evidence="2 3">
    <name type="scientific">Paenactinomyces guangxiensis</name>
    <dbReference type="NCBI Taxonomy" id="1490290"/>
    <lineage>
        <taxon>Bacteria</taxon>
        <taxon>Bacillati</taxon>
        <taxon>Bacillota</taxon>
        <taxon>Bacilli</taxon>
        <taxon>Bacillales</taxon>
        <taxon>Thermoactinomycetaceae</taxon>
        <taxon>Paenactinomyces</taxon>
    </lineage>
</organism>
<name>A0A7W2A8N0_9BACL</name>
<sequence length="112" mass="12854">MFDISWLHLIILILASFRLTHLIVFDEIASFIREPFLSVTFEEDDSGQVRRQIDIKGSGWRYRIGFLLSCHWCIGIWSSLFIVALYWFLPASFTFILILGVAGAAAILESKL</sequence>
<reference evidence="2 3" key="1">
    <citation type="submission" date="2020-07" db="EMBL/GenBank/DDBJ databases">
        <authorList>
            <person name="Feng H."/>
        </authorList>
    </citation>
    <scope>NUCLEOTIDE SEQUENCE [LARGE SCALE GENOMIC DNA]</scope>
    <source>
        <strain evidence="3">s-10</strain>
    </source>
</reference>
<feature type="transmembrane region" description="Helical" evidence="1">
    <location>
        <begin position="86"/>
        <end position="108"/>
    </location>
</feature>
<dbReference type="InterPro" id="IPR010773">
    <property type="entry name" value="Mycophage_PG1_Gp7"/>
</dbReference>
<dbReference type="AlphaFoldDB" id="A0A7W2A8N0"/>
<dbReference type="Proteomes" id="UP000535491">
    <property type="component" value="Unassembled WGS sequence"/>
</dbReference>
<evidence type="ECO:0000313" key="3">
    <source>
        <dbReference type="Proteomes" id="UP000535491"/>
    </source>
</evidence>
<feature type="transmembrane region" description="Helical" evidence="1">
    <location>
        <begin position="60"/>
        <end position="80"/>
    </location>
</feature>
<protein>
    <submittedName>
        <fullName evidence="2">DUF1360 domain-containing protein</fullName>
    </submittedName>
</protein>
<feature type="transmembrane region" description="Helical" evidence="1">
    <location>
        <begin position="6"/>
        <end position="25"/>
    </location>
</feature>
<evidence type="ECO:0000256" key="1">
    <source>
        <dbReference type="SAM" id="Phobius"/>
    </source>
</evidence>
<keyword evidence="1" id="KW-1133">Transmembrane helix</keyword>
<proteinExistence type="predicted"/>
<keyword evidence="3" id="KW-1185">Reference proteome</keyword>
<dbReference type="EMBL" id="JACEIQ010000006">
    <property type="protein sequence ID" value="MBA4494342.1"/>
    <property type="molecule type" value="Genomic_DNA"/>
</dbReference>
<keyword evidence="1" id="KW-0472">Membrane</keyword>
<accession>A0A7W2A8N0</accession>